<evidence type="ECO:0000313" key="3">
    <source>
        <dbReference type="EMBL" id="ROQ21096.1"/>
    </source>
</evidence>
<dbReference type="PROSITE" id="PS01319">
    <property type="entry name" value="RBFA"/>
    <property type="match status" value="1"/>
</dbReference>
<keyword evidence="1 2" id="KW-0690">Ribosome biogenesis</keyword>
<dbReference type="RefSeq" id="WP_123638140.1">
    <property type="nucleotide sequence ID" value="NZ_JBHYFO010000008.1"/>
</dbReference>
<keyword evidence="4" id="KW-1185">Reference proteome</keyword>
<dbReference type="OrthoDB" id="307788at2"/>
<comment type="subunit">
    <text evidence="2">Monomer. Binds 30S ribosomal subunits, but not 50S ribosomal subunits or 70S ribosomes.</text>
</comment>
<proteinExistence type="inferred from homology"/>
<dbReference type="HAMAP" id="MF_00003">
    <property type="entry name" value="RbfA"/>
    <property type="match status" value="1"/>
</dbReference>
<reference evidence="3 4" key="1">
    <citation type="submission" date="2018-11" db="EMBL/GenBank/DDBJ databases">
        <title>Genomic Encyclopedia of Type Strains, Phase IV (KMG-IV): sequencing the most valuable type-strain genomes for metagenomic binning, comparative biology and taxonomic classification.</title>
        <authorList>
            <person name="Goeker M."/>
        </authorList>
    </citation>
    <scope>NUCLEOTIDE SEQUENCE [LARGE SCALE GENOMIC DNA]</scope>
    <source>
        <strain evidence="3 4">DSM 16974</strain>
    </source>
</reference>
<dbReference type="InterPro" id="IPR000238">
    <property type="entry name" value="RbfA"/>
</dbReference>
<organism evidence="3 4">
    <name type="scientific">Marinimicrobium koreense</name>
    <dbReference type="NCBI Taxonomy" id="306545"/>
    <lineage>
        <taxon>Bacteria</taxon>
        <taxon>Pseudomonadati</taxon>
        <taxon>Pseudomonadota</taxon>
        <taxon>Gammaproteobacteria</taxon>
        <taxon>Cellvibrionales</taxon>
        <taxon>Cellvibrionaceae</taxon>
        <taxon>Marinimicrobium</taxon>
    </lineage>
</organism>
<dbReference type="GO" id="GO:0043024">
    <property type="term" value="F:ribosomal small subunit binding"/>
    <property type="evidence" value="ECO:0007669"/>
    <property type="project" value="TreeGrafter"/>
</dbReference>
<comment type="subcellular location">
    <subcellularLocation>
        <location evidence="2">Cytoplasm</location>
    </subcellularLocation>
</comment>
<gene>
    <name evidence="2" type="primary">rbfA</name>
    <name evidence="3" type="ORF">EDC38_1717</name>
</gene>
<dbReference type="NCBIfam" id="TIGR00082">
    <property type="entry name" value="rbfA"/>
    <property type="match status" value="1"/>
</dbReference>
<dbReference type="Gene3D" id="3.30.300.20">
    <property type="match status" value="1"/>
</dbReference>
<sequence>MPREFTRSDRVSDAIQRLLAQLIPQEIRDPRIGMVNINDVTVTRDMAFAKVYVTFVGNDSDEQGVEGAKRLNGAAGFLRTLLAKEMNMRTVPRLQFLYDKTAIRGQELSNLIDRAVADDKARHHDESDGEA</sequence>
<dbReference type="Pfam" id="PF02033">
    <property type="entry name" value="RBFA"/>
    <property type="match status" value="1"/>
</dbReference>
<dbReference type="InterPro" id="IPR015946">
    <property type="entry name" value="KH_dom-like_a/b"/>
</dbReference>
<dbReference type="InterPro" id="IPR023799">
    <property type="entry name" value="RbfA_dom_sf"/>
</dbReference>
<dbReference type="SUPFAM" id="SSF89919">
    <property type="entry name" value="Ribosome-binding factor A, RbfA"/>
    <property type="match status" value="1"/>
</dbReference>
<protein>
    <recommendedName>
        <fullName evidence="2">Ribosome-binding factor A</fullName>
    </recommendedName>
</protein>
<evidence type="ECO:0000256" key="2">
    <source>
        <dbReference type="HAMAP-Rule" id="MF_00003"/>
    </source>
</evidence>
<dbReference type="InterPro" id="IPR020053">
    <property type="entry name" value="Ribosome-bd_factorA_CS"/>
</dbReference>
<dbReference type="GO" id="GO:0005829">
    <property type="term" value="C:cytosol"/>
    <property type="evidence" value="ECO:0007669"/>
    <property type="project" value="TreeGrafter"/>
</dbReference>
<dbReference type="PANTHER" id="PTHR33515:SF1">
    <property type="entry name" value="RIBOSOME-BINDING FACTOR A, CHLOROPLASTIC-RELATED"/>
    <property type="match status" value="1"/>
</dbReference>
<dbReference type="Proteomes" id="UP000273643">
    <property type="component" value="Unassembled WGS sequence"/>
</dbReference>
<comment type="caution">
    <text evidence="3">The sequence shown here is derived from an EMBL/GenBank/DDBJ whole genome shotgun (WGS) entry which is preliminary data.</text>
</comment>
<comment type="function">
    <text evidence="2">One of several proteins that assist in the late maturation steps of the functional core of the 30S ribosomal subunit. Associates with free 30S ribosomal subunits (but not with 30S subunits that are part of 70S ribosomes or polysomes). Required for efficient processing of 16S rRNA. May interact with the 5'-terminal helix region of 16S rRNA.</text>
</comment>
<name>A0A3N1P8P3_9GAMM</name>
<keyword evidence="2" id="KW-0963">Cytoplasm</keyword>
<dbReference type="AlphaFoldDB" id="A0A3N1P8P3"/>
<dbReference type="EMBL" id="RJUK01000001">
    <property type="protein sequence ID" value="ROQ21096.1"/>
    <property type="molecule type" value="Genomic_DNA"/>
</dbReference>
<dbReference type="PANTHER" id="PTHR33515">
    <property type="entry name" value="RIBOSOME-BINDING FACTOR A, CHLOROPLASTIC-RELATED"/>
    <property type="match status" value="1"/>
</dbReference>
<evidence type="ECO:0000256" key="1">
    <source>
        <dbReference type="ARBA" id="ARBA00022517"/>
    </source>
</evidence>
<dbReference type="GO" id="GO:0030490">
    <property type="term" value="P:maturation of SSU-rRNA"/>
    <property type="evidence" value="ECO:0007669"/>
    <property type="project" value="UniProtKB-UniRule"/>
</dbReference>
<comment type="similarity">
    <text evidence="2">Belongs to the RbfA family.</text>
</comment>
<evidence type="ECO:0000313" key="4">
    <source>
        <dbReference type="Proteomes" id="UP000273643"/>
    </source>
</evidence>
<accession>A0A3N1P8P3</accession>